<reference evidence="2 3" key="1">
    <citation type="journal article" date="2019" name="Nat. Med.">
        <title>A library of human gut bacterial isolates paired with longitudinal multiomics data enables mechanistic microbiome research.</title>
        <authorList>
            <person name="Poyet M."/>
            <person name="Groussin M."/>
            <person name="Gibbons S.M."/>
            <person name="Avila-Pacheco J."/>
            <person name="Jiang X."/>
            <person name="Kearney S.M."/>
            <person name="Perrotta A.R."/>
            <person name="Berdy B."/>
            <person name="Zhao S."/>
            <person name="Lieberman T.D."/>
            <person name="Swanson P.K."/>
            <person name="Smith M."/>
            <person name="Roesemann S."/>
            <person name="Alexander J.E."/>
            <person name="Rich S.A."/>
            <person name="Livny J."/>
            <person name="Vlamakis H."/>
            <person name="Clish C."/>
            <person name="Bullock K."/>
            <person name="Deik A."/>
            <person name="Scott J."/>
            <person name="Pierce K.A."/>
            <person name="Xavier R.J."/>
            <person name="Alm E.J."/>
        </authorList>
    </citation>
    <scope>NUCLEOTIDE SEQUENCE [LARGE SCALE GENOMIC DNA]</scope>
    <source>
        <strain evidence="2 3">BIOML-A4</strain>
    </source>
</reference>
<proteinExistence type="predicted"/>
<dbReference type="Pfam" id="PF20456">
    <property type="entry name" value="DUF6709"/>
    <property type="match status" value="1"/>
</dbReference>
<accession>A0A6L6LQ02</accession>
<feature type="transmembrane region" description="Helical" evidence="1">
    <location>
        <begin position="179"/>
        <end position="198"/>
    </location>
</feature>
<dbReference type="AlphaFoldDB" id="A0A6L6LQ02"/>
<keyword evidence="1" id="KW-1133">Transmembrane helix</keyword>
<gene>
    <name evidence="2" type="ORF">GMD59_05930</name>
</gene>
<protein>
    <submittedName>
        <fullName evidence="2">Uncharacterized protein</fullName>
    </submittedName>
</protein>
<keyword evidence="1" id="KW-0472">Membrane</keyword>
<dbReference type="Proteomes" id="UP000472755">
    <property type="component" value="Unassembled WGS sequence"/>
</dbReference>
<organism evidence="2 3">
    <name type="scientific">Ruthenibacterium lactatiformans</name>
    <dbReference type="NCBI Taxonomy" id="1550024"/>
    <lineage>
        <taxon>Bacteria</taxon>
        <taxon>Bacillati</taxon>
        <taxon>Bacillota</taxon>
        <taxon>Clostridia</taxon>
        <taxon>Eubacteriales</taxon>
        <taxon>Oscillospiraceae</taxon>
        <taxon>Ruthenibacterium</taxon>
    </lineage>
</organism>
<dbReference type="EMBL" id="WMZU01000007">
    <property type="protein sequence ID" value="MTS26825.1"/>
    <property type="molecule type" value="Genomic_DNA"/>
</dbReference>
<name>A0A6L6LQ02_9FIRM</name>
<dbReference type="InterPro" id="IPR046555">
    <property type="entry name" value="DUF6709"/>
</dbReference>
<evidence type="ECO:0000256" key="1">
    <source>
        <dbReference type="SAM" id="Phobius"/>
    </source>
</evidence>
<keyword evidence="1" id="KW-0812">Transmembrane</keyword>
<comment type="caution">
    <text evidence="2">The sequence shown here is derived from an EMBL/GenBank/DDBJ whole genome shotgun (WGS) entry which is preliminary data.</text>
</comment>
<evidence type="ECO:0000313" key="2">
    <source>
        <dbReference type="EMBL" id="MTS26825.1"/>
    </source>
</evidence>
<evidence type="ECO:0000313" key="3">
    <source>
        <dbReference type="Proteomes" id="UP000472755"/>
    </source>
</evidence>
<sequence length="359" mass="40214">MKSLKRRAVPIVICLILVAGLLWLSAFGAFKIIRGPKPMDSLALTELAGQYVEAEVEVIYSGYAYTERTNESTNHSTITEREYIIPVGDAGYMGFAVDAEYIDTADALLDASYAMLTGESNTPGEPMNVKGTIVPMPKDSLEFYHQVIGYDELTAEAQQLFLPLVLKVGYVGDMRYSIIWFYTASAAVALFAAVWMLASALTGRYQKPIHAYCKASESPEATLEQLEAFYQSTEPVNEVRVGRWMMFESGGKTEVVDAKRVIWAYLRTVQHRTNGIPTGKKYSVVVRTLGRAQHDIPMKKQETAREVLAEIQRVLPHVVLGYTDRLERLYIERLQDFACLPYDAALRAELFGTQTPYDS</sequence>